<evidence type="ECO:0008006" key="3">
    <source>
        <dbReference type="Google" id="ProtNLM"/>
    </source>
</evidence>
<name>A0A8J8TEU3_9ARCH</name>
<dbReference type="PANTHER" id="PTHR35866:SF1">
    <property type="entry name" value="YKGJ FAMILY CYSTEINE CLUSTER PROTEIN"/>
    <property type="match status" value="1"/>
</dbReference>
<dbReference type="PANTHER" id="PTHR35866">
    <property type="entry name" value="PUTATIVE-RELATED"/>
    <property type="match status" value="1"/>
</dbReference>
<proteinExistence type="predicted"/>
<evidence type="ECO:0000313" key="2">
    <source>
        <dbReference type="Proteomes" id="UP000752814"/>
    </source>
</evidence>
<dbReference type="RefSeq" id="WP_400194983.1">
    <property type="nucleotide sequence ID" value="NZ_CAYAYE010000028.1"/>
</dbReference>
<sequence>MSIQNLDVDLSELEGKMFTCYEECGLCCLCQAEVLPEEVPFFKKNYPKNIVQKTEPHRYTALALKNKEGPCIFLAPNRRCTIYNNRPHYCRQFPFHLYSGDRIQVELDLSCRGVWGKTGEDALVVGANMVSDHIDELREYLAQSKEVYQEFEVNCKDAGTYRSPDYLRKKVKEKIPQMISLQYIAKILDMSCEDEEMELPDDVEGREYSKKDLEISTMETGMESLIAEDIYSAPIYCDPLNRWNVFMAEDNEIEWAIMGDDGVLTPAGKIDPQRVELLSPEGDGVQIFLDYLNTLNNRDSSMGYTYYLVDDYGYEDYLANAYYGMIATSALDVLWRASLIAHINGWKLDARGMREGIIAYDMDRLDAPTIGAFL</sequence>
<dbReference type="InterPro" id="IPR005358">
    <property type="entry name" value="Puta_zinc/iron-chelating_dom"/>
</dbReference>
<dbReference type="AlphaFoldDB" id="A0A8J8TEU3"/>
<protein>
    <recommendedName>
        <fullName evidence="3">Fe-S-cluster oxidoreductase</fullName>
    </recommendedName>
</protein>
<dbReference type="Pfam" id="PF03692">
    <property type="entry name" value="CxxCxxCC"/>
    <property type="match status" value="1"/>
</dbReference>
<dbReference type="Proteomes" id="UP000752814">
    <property type="component" value="Unassembled WGS sequence"/>
</dbReference>
<dbReference type="EMBL" id="LVVT01000007">
    <property type="protein sequence ID" value="TQS84083.1"/>
    <property type="molecule type" value="Genomic_DNA"/>
</dbReference>
<organism evidence="1 2">
    <name type="scientific">Candidatus Methanomassiliicoccus intestinalis</name>
    <dbReference type="NCBI Taxonomy" id="1406512"/>
    <lineage>
        <taxon>Archaea</taxon>
        <taxon>Methanobacteriati</taxon>
        <taxon>Thermoplasmatota</taxon>
        <taxon>Thermoplasmata</taxon>
        <taxon>Methanomassiliicoccales</taxon>
        <taxon>Methanomassiliicoccaceae</taxon>
        <taxon>Methanomassiliicoccus</taxon>
    </lineage>
</organism>
<accession>A0A8J8TEU3</accession>
<comment type="caution">
    <text evidence="1">The sequence shown here is derived from an EMBL/GenBank/DDBJ whole genome shotgun (WGS) entry which is preliminary data.</text>
</comment>
<gene>
    <name evidence="1" type="ORF">A3207_07145</name>
</gene>
<evidence type="ECO:0000313" key="1">
    <source>
        <dbReference type="EMBL" id="TQS84083.1"/>
    </source>
</evidence>
<reference evidence="1" key="1">
    <citation type="submission" date="2016-03" db="EMBL/GenBank/DDBJ databases">
        <authorList>
            <person name="Borrel G."/>
            <person name="Mccann A."/>
            <person name="O'Toole P.W."/>
        </authorList>
    </citation>
    <scope>NUCLEOTIDE SEQUENCE</scope>
    <source>
        <strain evidence="1">183</strain>
    </source>
</reference>